<dbReference type="InterPro" id="IPR058647">
    <property type="entry name" value="BSH_CzcB-like"/>
</dbReference>
<keyword evidence="5" id="KW-1185">Reference proteome</keyword>
<dbReference type="Gene3D" id="1.10.287.470">
    <property type="entry name" value="Helix hairpin bin"/>
    <property type="match status" value="1"/>
</dbReference>
<dbReference type="GO" id="GO:0015562">
    <property type="term" value="F:efflux transmembrane transporter activity"/>
    <property type="evidence" value="ECO:0007669"/>
    <property type="project" value="TreeGrafter"/>
</dbReference>
<dbReference type="EMBL" id="LLYZ01000012">
    <property type="protein sequence ID" value="KQK24852.1"/>
    <property type="molecule type" value="Genomic_DNA"/>
</dbReference>
<feature type="domain" description="CusB-like beta-barrel" evidence="2">
    <location>
        <begin position="210"/>
        <end position="277"/>
    </location>
</feature>
<evidence type="ECO:0000259" key="3">
    <source>
        <dbReference type="Pfam" id="PF25973"/>
    </source>
</evidence>
<feature type="domain" description="CzcB-like barrel-sandwich hybrid" evidence="3">
    <location>
        <begin position="62"/>
        <end position="193"/>
    </location>
</feature>
<accession>A0A0Q3KKY2</accession>
<organism evidence="4 5">
    <name type="scientific">Chryseobacterium aquaticum</name>
    <dbReference type="NCBI Taxonomy" id="452084"/>
    <lineage>
        <taxon>Bacteria</taxon>
        <taxon>Pseudomonadati</taxon>
        <taxon>Bacteroidota</taxon>
        <taxon>Flavobacteriia</taxon>
        <taxon>Flavobacteriales</taxon>
        <taxon>Weeksellaceae</taxon>
        <taxon>Chryseobacterium group</taxon>
        <taxon>Chryseobacterium</taxon>
    </lineage>
</organism>
<dbReference type="RefSeq" id="WP_056016414.1">
    <property type="nucleotide sequence ID" value="NZ_LLYZ01000012.1"/>
</dbReference>
<dbReference type="PANTHER" id="PTHR30469">
    <property type="entry name" value="MULTIDRUG RESISTANCE PROTEIN MDTA"/>
    <property type="match status" value="1"/>
</dbReference>
<dbReference type="Gene3D" id="2.40.30.170">
    <property type="match status" value="1"/>
</dbReference>
<evidence type="ECO:0000313" key="5">
    <source>
        <dbReference type="Proteomes" id="UP000051682"/>
    </source>
</evidence>
<evidence type="ECO:0000313" key="4">
    <source>
        <dbReference type="EMBL" id="KQK24852.1"/>
    </source>
</evidence>
<sequence>MKTYIYSGLILSAVLFSSCSQDDKKSVQNTDAPISVTVNQSTTNSTGSVATATGKLVARNSVNVSTRMMGYITSMRGEVGQNVTAGQPLVSINSTDIQAKGGQANAQISQAQASFNIAKKDYERFQNLYKNQSASQKELDDMRARYEMAQAGLQAARQMKNEVNSQYKYTNITAPISGIITAKFAEQGDMANPGMPLLTIESSGNLQAQVLVSEKYITMISQGMSVQVTLKSINKTVSGTVSEISKSATNTGGQYMVKINIPASQDLLPGMFVNVQFPFKNSGKTNQDFQESIMVPKSALVENGQLTGVYVVSSQNTAVLRWLKIGKTFGDQVEVLSGLNTKEAYIISSNGKLYNGAKIQIKETRDKMLEIRNLSCALRKNTR</sequence>
<name>A0A0Q3KKY2_9FLAO</name>
<comment type="similarity">
    <text evidence="1">Belongs to the membrane fusion protein (MFP) (TC 8.A.1) family.</text>
</comment>
<evidence type="ECO:0000259" key="2">
    <source>
        <dbReference type="Pfam" id="PF25954"/>
    </source>
</evidence>
<comment type="caution">
    <text evidence="4">The sequence shown here is derived from an EMBL/GenBank/DDBJ whole genome shotgun (WGS) entry which is preliminary data.</text>
</comment>
<dbReference type="NCBIfam" id="TIGR01730">
    <property type="entry name" value="RND_mfp"/>
    <property type="match status" value="1"/>
</dbReference>
<dbReference type="GO" id="GO:1990281">
    <property type="term" value="C:efflux pump complex"/>
    <property type="evidence" value="ECO:0007669"/>
    <property type="project" value="TreeGrafter"/>
</dbReference>
<evidence type="ECO:0000256" key="1">
    <source>
        <dbReference type="ARBA" id="ARBA00009477"/>
    </source>
</evidence>
<dbReference type="Pfam" id="PF25973">
    <property type="entry name" value="BSH_CzcB"/>
    <property type="match status" value="1"/>
</dbReference>
<dbReference type="InterPro" id="IPR058792">
    <property type="entry name" value="Beta-barrel_RND_2"/>
</dbReference>
<gene>
    <name evidence="4" type="ORF">AR438_14300</name>
</gene>
<proteinExistence type="inferred from homology"/>
<dbReference type="AlphaFoldDB" id="A0A0Q3KKY2"/>
<dbReference type="OrthoDB" id="9806939at2"/>
<dbReference type="STRING" id="452084.AR438_14300"/>
<dbReference type="PANTHER" id="PTHR30469:SF15">
    <property type="entry name" value="HLYD FAMILY OF SECRETION PROTEINS"/>
    <property type="match status" value="1"/>
</dbReference>
<dbReference type="Gene3D" id="2.40.420.20">
    <property type="match status" value="1"/>
</dbReference>
<dbReference type="Pfam" id="PF25954">
    <property type="entry name" value="Beta-barrel_RND_2"/>
    <property type="match status" value="1"/>
</dbReference>
<dbReference type="Gene3D" id="2.40.50.100">
    <property type="match status" value="1"/>
</dbReference>
<dbReference type="Proteomes" id="UP000051682">
    <property type="component" value="Unassembled WGS sequence"/>
</dbReference>
<reference evidence="4 5" key="1">
    <citation type="submission" date="2015-10" db="EMBL/GenBank/DDBJ databases">
        <title>Chryseobacterium aquaticum genome.</title>
        <authorList>
            <person name="Newman J.D."/>
            <person name="Ferguson M.B."/>
            <person name="Miller J.R."/>
        </authorList>
    </citation>
    <scope>NUCLEOTIDE SEQUENCE [LARGE SCALE GENOMIC DNA]</scope>
    <source>
        <strain evidence="4 5">KCTC 12483</strain>
    </source>
</reference>
<protein>
    <submittedName>
        <fullName evidence="4">RND transporter</fullName>
    </submittedName>
</protein>
<dbReference type="InterPro" id="IPR006143">
    <property type="entry name" value="RND_pump_MFP"/>
</dbReference>
<dbReference type="PROSITE" id="PS51257">
    <property type="entry name" value="PROKAR_LIPOPROTEIN"/>
    <property type="match status" value="1"/>
</dbReference>
<dbReference type="SUPFAM" id="SSF111369">
    <property type="entry name" value="HlyD-like secretion proteins"/>
    <property type="match status" value="1"/>
</dbReference>